<accession>A0AAW4UBG7</accession>
<evidence type="ECO:0000313" key="2">
    <source>
        <dbReference type="Proteomes" id="UP001197684"/>
    </source>
</evidence>
<keyword evidence="1" id="KW-0540">Nuclease</keyword>
<dbReference type="InterPro" id="IPR036691">
    <property type="entry name" value="Endo/exonu/phosph_ase_sf"/>
</dbReference>
<dbReference type="EMBL" id="JAJCJK010000002">
    <property type="protein sequence ID" value="MCB6937136.1"/>
    <property type="molecule type" value="Genomic_DNA"/>
</dbReference>
<gene>
    <name evidence="1" type="ORF">LIZ56_01740</name>
</gene>
<organism evidence="1 2">
    <name type="scientific">Agathobacter rectalis</name>
    <dbReference type="NCBI Taxonomy" id="39491"/>
    <lineage>
        <taxon>Bacteria</taxon>
        <taxon>Bacillati</taxon>
        <taxon>Bacillota</taxon>
        <taxon>Clostridia</taxon>
        <taxon>Lachnospirales</taxon>
        <taxon>Lachnospiraceae</taxon>
        <taxon>Agathobacter</taxon>
    </lineage>
</organism>
<dbReference type="Gene3D" id="3.60.10.10">
    <property type="entry name" value="Endonuclease/exonuclease/phosphatase"/>
    <property type="match status" value="1"/>
</dbReference>
<proteinExistence type="predicted"/>
<sequence length="228" mass="26763">MAEINELNDNLKQCKKRLFNWNTKGCERIHIWGNYIDVTPGEQNKYFSVQIVNKQYIMCGVHMYSNLNGEHYDERVALAEEIMYSIKHIKQRLQTEHVIVIGDINESPYEKACLSAKGFHALPALQILDKGSRTVYGKEYEKMYNPMWNLFGDFKYPPGTYYRVESKLYNPCWFMLDQVIISQSMIPLMVKEQLKIITKCGKGVLYTDNRYPNSNISDHFPIMCEFNI</sequence>
<dbReference type="Proteomes" id="UP001197684">
    <property type="component" value="Unassembled WGS sequence"/>
</dbReference>
<comment type="caution">
    <text evidence="1">The sequence shown here is derived from an EMBL/GenBank/DDBJ whole genome shotgun (WGS) entry which is preliminary data.</text>
</comment>
<keyword evidence="1" id="KW-0378">Hydrolase</keyword>
<dbReference type="SUPFAM" id="SSF56219">
    <property type="entry name" value="DNase I-like"/>
    <property type="match status" value="1"/>
</dbReference>
<keyword evidence="1" id="KW-0255">Endonuclease</keyword>
<name>A0AAW4UBG7_9FIRM</name>
<evidence type="ECO:0000313" key="1">
    <source>
        <dbReference type="EMBL" id="MCB6937136.1"/>
    </source>
</evidence>
<protein>
    <submittedName>
        <fullName evidence="1">Endonuclease/exonuclease/phosphatase</fullName>
    </submittedName>
</protein>
<dbReference type="RefSeq" id="WP_306773187.1">
    <property type="nucleotide sequence ID" value="NZ_JADNON010000002.1"/>
</dbReference>
<reference evidence="1" key="1">
    <citation type="submission" date="2021-10" db="EMBL/GenBank/DDBJ databases">
        <title>Collection of gut derived symbiotic bacterial strains cultured from healthy donors.</title>
        <authorList>
            <person name="Lin H."/>
            <person name="Littmann E."/>
            <person name="Kohout C."/>
            <person name="Pamer E.G."/>
        </authorList>
    </citation>
    <scope>NUCLEOTIDE SEQUENCE</scope>
    <source>
        <strain evidence="1">DFI.9.42</strain>
    </source>
</reference>
<dbReference type="GO" id="GO:0004519">
    <property type="term" value="F:endonuclease activity"/>
    <property type="evidence" value="ECO:0007669"/>
    <property type="project" value="UniProtKB-KW"/>
</dbReference>
<dbReference type="AlphaFoldDB" id="A0AAW4UBG7"/>